<dbReference type="PROSITE" id="PS50968">
    <property type="entry name" value="BIOTINYL_LIPOYL"/>
    <property type="match status" value="1"/>
</dbReference>
<comment type="caution">
    <text evidence="3">The sequence shown here is derived from an EMBL/GenBank/DDBJ whole genome shotgun (WGS) entry which is preliminary data.</text>
</comment>
<dbReference type="InterPro" id="IPR001249">
    <property type="entry name" value="AcCoA_biotinCC"/>
</dbReference>
<dbReference type="NCBIfam" id="NF006761">
    <property type="entry name" value="PRK09282.1"/>
    <property type="match status" value="1"/>
</dbReference>
<accession>A0A7V6CMJ4</accession>
<dbReference type="InterPro" id="IPR055268">
    <property type="entry name" value="PCB-like"/>
</dbReference>
<dbReference type="PROSITE" id="PS50991">
    <property type="entry name" value="PYR_CT"/>
    <property type="match status" value="1"/>
</dbReference>
<gene>
    <name evidence="3" type="primary">accB</name>
    <name evidence="3" type="ORF">ENV79_00875</name>
</gene>
<dbReference type="GO" id="GO:0006633">
    <property type="term" value="P:fatty acid biosynthetic process"/>
    <property type="evidence" value="ECO:0007669"/>
    <property type="project" value="InterPro"/>
</dbReference>
<dbReference type="Gene3D" id="2.40.50.100">
    <property type="match status" value="1"/>
</dbReference>
<dbReference type="GO" id="GO:0006094">
    <property type="term" value="P:gluconeogenesis"/>
    <property type="evidence" value="ECO:0007669"/>
    <property type="project" value="TreeGrafter"/>
</dbReference>
<dbReference type="SUPFAM" id="SSF51230">
    <property type="entry name" value="Single hybrid motif"/>
    <property type="match status" value="1"/>
</dbReference>
<dbReference type="EMBL" id="DTHS01000009">
    <property type="protein sequence ID" value="HHR48188.1"/>
    <property type="molecule type" value="Genomic_DNA"/>
</dbReference>
<sequence length="617" mass="70581">MEKREIKITDTTLRDAHQSLWATRMSIDDFQEILPKFDEVGYYSLEMWGGATFDVCLRYLFEDPWERLSYIRKHIKKTKLQMLLRGQNIVGYKNYPDDLLIAFIEKASERGIDIFRVFDALNDTRNLMVAIKTIKKLNKHCQGTICYTISPIHTIEYYLQKAKEQKDLGIDSICIKDMAGIISPKVAYELVKALKEEIKLPVQLHTHASSGMAVASYLKAIEAGVDIIDTAHAPLAFGTSQPAIETMLFIFEDLNIETNLNKEAIKAISEHFEQVRKNKKIVYEKLVDEEVLLHQIPGGMASNLYSQLKEMKAEDKLPEVLKEVPLVRKDLGYPPLVTPTSQIVGAQAVFNVLHGKRYHIVPKEVKDYVKGLYGAPPGPIKKELIKKILGEENPINCRPADLLEPILEKVKKEVPQDLIEKEEDYLTYALFPEVARKFFERRKEKFKEENMNEKSYTDKNSKKDIKYLEAILNLLSQFKFSEIKLDLGDIKIEVKTSGTNITPTLPKVEKEEKIVSPPPSEITPQEEIKIPTAEEKEYEKILSPMVGTFYRRPKPDAPPFCEKGDIVEKGSTLCIIEAMKLMNEIKAEKKCKIIDILVKDGEPVEYGQPLFLIEEVS</sequence>
<dbReference type="PANTHER" id="PTHR43778">
    <property type="entry name" value="PYRUVATE CARBOXYLASE"/>
    <property type="match status" value="1"/>
</dbReference>
<protein>
    <submittedName>
        <fullName evidence="3">Acetyl-CoA carboxylase biotin carboxyl carrier protein</fullName>
    </submittedName>
</protein>
<dbReference type="InterPro" id="IPR003379">
    <property type="entry name" value="Carboxylase_cons_dom"/>
</dbReference>
<dbReference type="NCBIfam" id="TIGR00531">
    <property type="entry name" value="BCCP"/>
    <property type="match status" value="1"/>
</dbReference>
<evidence type="ECO:0000259" key="1">
    <source>
        <dbReference type="PROSITE" id="PS50968"/>
    </source>
</evidence>
<dbReference type="GO" id="GO:0009317">
    <property type="term" value="C:acetyl-CoA carboxylase complex"/>
    <property type="evidence" value="ECO:0007669"/>
    <property type="project" value="InterPro"/>
</dbReference>
<dbReference type="InterPro" id="IPR013785">
    <property type="entry name" value="Aldolase_TIM"/>
</dbReference>
<dbReference type="Pfam" id="PF02436">
    <property type="entry name" value="PYC_OADA"/>
    <property type="match status" value="1"/>
</dbReference>
<dbReference type="CDD" id="cd06850">
    <property type="entry name" value="biotinyl_domain"/>
    <property type="match status" value="1"/>
</dbReference>
<dbReference type="Pfam" id="PF00364">
    <property type="entry name" value="Biotin_lipoyl"/>
    <property type="match status" value="1"/>
</dbReference>
<dbReference type="GO" id="GO:0003989">
    <property type="term" value="F:acetyl-CoA carboxylase activity"/>
    <property type="evidence" value="ECO:0007669"/>
    <property type="project" value="InterPro"/>
</dbReference>
<feature type="domain" description="Lipoyl-binding" evidence="1">
    <location>
        <begin position="525"/>
        <end position="614"/>
    </location>
</feature>
<feature type="domain" description="Pyruvate carboxyltransferase" evidence="2">
    <location>
        <begin position="6"/>
        <end position="266"/>
    </location>
</feature>
<dbReference type="GO" id="GO:0004736">
    <property type="term" value="F:pyruvate carboxylase activity"/>
    <property type="evidence" value="ECO:0007669"/>
    <property type="project" value="TreeGrafter"/>
</dbReference>
<dbReference type="AlphaFoldDB" id="A0A7V6CMJ4"/>
<evidence type="ECO:0000313" key="3">
    <source>
        <dbReference type="EMBL" id="HHR48188.1"/>
    </source>
</evidence>
<dbReference type="Pfam" id="PF00682">
    <property type="entry name" value="HMGL-like"/>
    <property type="match status" value="1"/>
</dbReference>
<proteinExistence type="predicted"/>
<dbReference type="InterPro" id="IPR000891">
    <property type="entry name" value="PYR_CT"/>
</dbReference>
<name>A0A7V6CMJ4_UNCW3</name>
<dbReference type="SUPFAM" id="SSF89000">
    <property type="entry name" value="post-HMGL domain-like"/>
    <property type="match status" value="1"/>
</dbReference>
<organism evidence="3">
    <name type="scientific">candidate division WOR-3 bacterium</name>
    <dbReference type="NCBI Taxonomy" id="2052148"/>
    <lineage>
        <taxon>Bacteria</taxon>
        <taxon>Bacteria division WOR-3</taxon>
    </lineage>
</organism>
<dbReference type="CDD" id="cd07937">
    <property type="entry name" value="DRE_TIM_PC_TC_5S"/>
    <property type="match status" value="1"/>
</dbReference>
<dbReference type="InterPro" id="IPR000089">
    <property type="entry name" value="Biotin_lipoyl"/>
</dbReference>
<dbReference type="Gene3D" id="3.20.20.70">
    <property type="entry name" value="Aldolase class I"/>
    <property type="match status" value="1"/>
</dbReference>
<dbReference type="SUPFAM" id="SSF51569">
    <property type="entry name" value="Aldolase"/>
    <property type="match status" value="1"/>
</dbReference>
<dbReference type="PANTHER" id="PTHR43778:SF2">
    <property type="entry name" value="PYRUVATE CARBOXYLASE, MITOCHONDRIAL"/>
    <property type="match status" value="1"/>
</dbReference>
<dbReference type="InterPro" id="IPR011053">
    <property type="entry name" value="Single_hybrid_motif"/>
</dbReference>
<reference evidence="3" key="1">
    <citation type="journal article" date="2020" name="mSystems">
        <title>Genome- and Community-Level Interaction Insights into Carbon Utilization and Element Cycling Functions of Hydrothermarchaeota in Hydrothermal Sediment.</title>
        <authorList>
            <person name="Zhou Z."/>
            <person name="Liu Y."/>
            <person name="Xu W."/>
            <person name="Pan J."/>
            <person name="Luo Z.H."/>
            <person name="Li M."/>
        </authorList>
    </citation>
    <scope>NUCLEOTIDE SEQUENCE [LARGE SCALE GENOMIC DNA]</scope>
    <source>
        <strain evidence="3">SpSt-791</strain>
    </source>
</reference>
<evidence type="ECO:0000259" key="2">
    <source>
        <dbReference type="PROSITE" id="PS50991"/>
    </source>
</evidence>
<dbReference type="PRINTS" id="PR01071">
    <property type="entry name" value="ACOABIOTINCC"/>
</dbReference>